<dbReference type="GO" id="GO:0005829">
    <property type="term" value="C:cytosol"/>
    <property type="evidence" value="ECO:0007669"/>
    <property type="project" value="TreeGrafter"/>
</dbReference>
<name>A0A074Y4H2_AURPU</name>
<evidence type="ECO:0000256" key="6">
    <source>
        <dbReference type="ARBA" id="ARBA00022842"/>
    </source>
</evidence>
<dbReference type="UniPathway" id="UPA00850"/>
<sequence length="467" mass="49841">MIELGLARVFRLLARTPLPWRALHVAGTNGKGSICAYISAMLTAYNASQLRTESGKPPIKHGRFTSPHLIDRWDCITIDEKTISEVIFRQVEAKVLARNISENIQATEFELLTATAFEIFTLENVDIGVIEVGMGGRLDSTNILGQTSEFDELEPNQQNRPKPLVTAISTIALDHQGFLGNTLQEIATQKAGIMKSGVPVVLAMNNEAVTNHILNLASKAGVTQILHSKDTAGFDVTRASSKTNAAHARQQNGAMAFTITWLALKQLNRLPAPPTTQAACGSSTLRNEIRTSSLSSLAAALRAVPEKVVWPGRLQDINLAPLTSYTPTALLDGAHNAESATVLANTVRTRAGSRPVVWVLAASKGKDLAGMFELLLAGRPDDGVVATEFGAVDGMPWITATSAEDVKAAAAGVLSQDNVMVEKDITAALKKASRLAEEKDALLVIAGSLYLVGDVLRLVRSAGGKID</sequence>
<dbReference type="PANTHER" id="PTHR11136:SF0">
    <property type="entry name" value="DIHYDROFOLATE SYNTHETASE-RELATED"/>
    <property type="match status" value="1"/>
</dbReference>
<keyword evidence="5" id="KW-0067">ATP-binding</keyword>
<feature type="domain" description="Mur ligase C-terminal" evidence="7">
    <location>
        <begin position="328"/>
        <end position="445"/>
    </location>
</feature>
<dbReference type="PROSITE" id="PS01012">
    <property type="entry name" value="FOLYLPOLYGLU_SYNT_2"/>
    <property type="match status" value="1"/>
</dbReference>
<dbReference type="Proteomes" id="UP000030706">
    <property type="component" value="Unassembled WGS sequence"/>
</dbReference>
<dbReference type="GO" id="GO:0008841">
    <property type="term" value="F:dihydrofolate synthase activity"/>
    <property type="evidence" value="ECO:0007669"/>
    <property type="project" value="TreeGrafter"/>
</dbReference>
<evidence type="ECO:0000313" key="8">
    <source>
        <dbReference type="EMBL" id="KEQ81816.1"/>
    </source>
</evidence>
<dbReference type="RefSeq" id="XP_029758003.1">
    <property type="nucleotide sequence ID" value="XM_029904037.1"/>
</dbReference>
<keyword evidence="9" id="KW-1185">Reference proteome</keyword>
<keyword evidence="3" id="KW-0479">Metal-binding</keyword>
<evidence type="ECO:0000259" key="7">
    <source>
        <dbReference type="Pfam" id="PF02875"/>
    </source>
</evidence>
<dbReference type="GO" id="GO:0004326">
    <property type="term" value="F:tetrahydrofolylpolyglutamate synthase activity"/>
    <property type="evidence" value="ECO:0007669"/>
    <property type="project" value="InterPro"/>
</dbReference>
<dbReference type="Gene3D" id="3.90.190.20">
    <property type="entry name" value="Mur ligase, C-terminal domain"/>
    <property type="match status" value="1"/>
</dbReference>
<dbReference type="STRING" id="1043002.A0A074Y4H2"/>
<gene>
    <name evidence="8" type="ORF">M438DRAFT_337780</name>
</gene>
<protein>
    <submittedName>
        <fullName evidence="8">FolC bifunctional protein</fullName>
    </submittedName>
</protein>
<dbReference type="Pfam" id="PF02875">
    <property type="entry name" value="Mur_ligase_C"/>
    <property type="match status" value="1"/>
</dbReference>
<dbReference type="OrthoDB" id="5212574at2759"/>
<evidence type="ECO:0000256" key="1">
    <source>
        <dbReference type="ARBA" id="ARBA00008276"/>
    </source>
</evidence>
<dbReference type="InterPro" id="IPR036615">
    <property type="entry name" value="Mur_ligase_C_dom_sf"/>
</dbReference>
<dbReference type="GO" id="GO:0005524">
    <property type="term" value="F:ATP binding"/>
    <property type="evidence" value="ECO:0007669"/>
    <property type="project" value="UniProtKB-KW"/>
</dbReference>
<reference evidence="8 9" key="1">
    <citation type="journal article" date="2014" name="BMC Genomics">
        <title>Genome sequencing of four Aureobasidium pullulans varieties: biotechnological potential, stress tolerance, and description of new species.</title>
        <authorList>
            <person name="Gostin Ar C."/>
            <person name="Ohm R.A."/>
            <person name="Kogej T."/>
            <person name="Sonjak S."/>
            <person name="Turk M."/>
            <person name="Zajc J."/>
            <person name="Zalar P."/>
            <person name="Grube M."/>
            <person name="Sun H."/>
            <person name="Han J."/>
            <person name="Sharma A."/>
            <person name="Chiniquy J."/>
            <person name="Ngan C.Y."/>
            <person name="Lipzen A."/>
            <person name="Barry K."/>
            <person name="Grigoriev I.V."/>
            <person name="Gunde-Cimerman N."/>
        </authorList>
    </citation>
    <scope>NUCLEOTIDE SEQUENCE [LARGE SCALE GENOMIC DNA]</scope>
    <source>
        <strain evidence="8 9">EXF-150</strain>
    </source>
</reference>
<dbReference type="SUPFAM" id="SSF53244">
    <property type="entry name" value="MurD-like peptide ligases, peptide-binding domain"/>
    <property type="match status" value="1"/>
</dbReference>
<dbReference type="PANTHER" id="PTHR11136">
    <property type="entry name" value="FOLYLPOLYGLUTAMATE SYNTHASE-RELATED"/>
    <property type="match status" value="1"/>
</dbReference>
<evidence type="ECO:0000256" key="3">
    <source>
        <dbReference type="ARBA" id="ARBA00022723"/>
    </source>
</evidence>
<dbReference type="InterPro" id="IPR004101">
    <property type="entry name" value="Mur_ligase_C"/>
</dbReference>
<dbReference type="AlphaFoldDB" id="A0A074Y4H2"/>
<dbReference type="SUPFAM" id="SSF53623">
    <property type="entry name" value="MurD-like peptide ligases, catalytic domain"/>
    <property type="match status" value="1"/>
</dbReference>
<dbReference type="GO" id="GO:0005739">
    <property type="term" value="C:mitochondrion"/>
    <property type="evidence" value="ECO:0007669"/>
    <property type="project" value="TreeGrafter"/>
</dbReference>
<proteinExistence type="inferred from homology"/>
<keyword evidence="4" id="KW-0547">Nucleotide-binding</keyword>
<dbReference type="GO" id="GO:0046872">
    <property type="term" value="F:metal ion binding"/>
    <property type="evidence" value="ECO:0007669"/>
    <property type="project" value="UniProtKB-KW"/>
</dbReference>
<evidence type="ECO:0000256" key="2">
    <source>
        <dbReference type="ARBA" id="ARBA00022598"/>
    </source>
</evidence>
<dbReference type="Gene3D" id="3.40.1190.10">
    <property type="entry name" value="Mur-like, catalytic domain"/>
    <property type="match status" value="1"/>
</dbReference>
<dbReference type="NCBIfam" id="TIGR01499">
    <property type="entry name" value="folC"/>
    <property type="match status" value="1"/>
</dbReference>
<keyword evidence="6" id="KW-0460">Magnesium</keyword>
<dbReference type="EMBL" id="KL584990">
    <property type="protein sequence ID" value="KEQ81816.1"/>
    <property type="molecule type" value="Genomic_DNA"/>
</dbReference>
<keyword evidence="2" id="KW-0436">Ligase</keyword>
<dbReference type="GeneID" id="40746343"/>
<dbReference type="InterPro" id="IPR001645">
    <property type="entry name" value="Folylpolyglutamate_synth"/>
</dbReference>
<evidence type="ECO:0000256" key="4">
    <source>
        <dbReference type="ARBA" id="ARBA00022741"/>
    </source>
</evidence>
<dbReference type="InterPro" id="IPR018109">
    <property type="entry name" value="Folylpolyglutamate_synth_CS"/>
</dbReference>
<organism evidence="8 9">
    <name type="scientific">Aureobasidium pullulans EXF-150</name>
    <dbReference type="NCBI Taxonomy" id="1043002"/>
    <lineage>
        <taxon>Eukaryota</taxon>
        <taxon>Fungi</taxon>
        <taxon>Dikarya</taxon>
        <taxon>Ascomycota</taxon>
        <taxon>Pezizomycotina</taxon>
        <taxon>Dothideomycetes</taxon>
        <taxon>Dothideomycetidae</taxon>
        <taxon>Dothideales</taxon>
        <taxon>Saccotheciaceae</taxon>
        <taxon>Aureobasidium</taxon>
    </lineage>
</organism>
<dbReference type="HOGENOM" id="CLU_015869_2_0_1"/>
<dbReference type="InterPro" id="IPR036565">
    <property type="entry name" value="Mur-like_cat_sf"/>
</dbReference>
<evidence type="ECO:0000256" key="5">
    <source>
        <dbReference type="ARBA" id="ARBA00022840"/>
    </source>
</evidence>
<evidence type="ECO:0000313" key="9">
    <source>
        <dbReference type="Proteomes" id="UP000030706"/>
    </source>
</evidence>
<accession>A0A074Y4H2</accession>
<comment type="similarity">
    <text evidence="1">Belongs to the folylpolyglutamate synthase family.</text>
</comment>